<sequence length="379" mass="43754">MIFINRNYRHRYLIILAALYSVSASIFAETKEDSTRIAFEVKYHHGIVIPHHTSMTYLIDDYARGTEINIIRQRHKEQLWETYLNRPETGVGFWYSTFGRSDIYGEGFAIYPYINYRLFQIGRLQARYKVALGLGYATKPFKVGENTYNTVFGSHLNAYVGLGLRLHYPITDRFSLSTSFALNHMSNGSSRKPNNGINTAAIDFGLIYELVPFQEPEYVDRKVPADDSREWLFTLGVGRNQAAAYNPTIYWSGSITATHLWYKTRSKAYGIGLDLIKFGGAPYAYNMFQDLDESRDYSLYEELYAGVFGTMESHLGSSSLFMSLGAYIFYKTEPRQPLYARLGIRKKITDQWLAHFGIKANFFTAEFIEFGLGYRLRYR</sequence>
<protein>
    <submittedName>
        <fullName evidence="2">Acyloxyacyl hydrolase</fullName>
    </submittedName>
</protein>
<keyword evidence="2" id="KW-0378">Hydrolase</keyword>
<evidence type="ECO:0000313" key="3">
    <source>
        <dbReference type="Proteomes" id="UP001056426"/>
    </source>
</evidence>
<keyword evidence="3" id="KW-1185">Reference proteome</keyword>
<dbReference type="RefSeq" id="WP_250722271.1">
    <property type="nucleotide sequence ID" value="NZ_CP098400.1"/>
</dbReference>
<dbReference type="GO" id="GO:0016787">
    <property type="term" value="F:hydrolase activity"/>
    <property type="evidence" value="ECO:0007669"/>
    <property type="project" value="UniProtKB-KW"/>
</dbReference>
<evidence type="ECO:0000313" key="2">
    <source>
        <dbReference type="EMBL" id="URW78848.1"/>
    </source>
</evidence>
<feature type="signal peptide" evidence="1">
    <location>
        <begin position="1"/>
        <end position="28"/>
    </location>
</feature>
<dbReference type="AlphaFoldDB" id="A0A9J6ZNK8"/>
<reference evidence="2" key="2">
    <citation type="submission" date="2022-06" db="EMBL/GenBank/DDBJ databases">
        <title>Xiashengella guii gen. nov. sp. nov., a bacterium isolated form anaerobic digestion tank.</title>
        <authorList>
            <person name="Huang H."/>
        </authorList>
    </citation>
    <scope>NUCLEOTIDE SEQUENCE</scope>
    <source>
        <strain evidence="2">Ai-910</strain>
    </source>
</reference>
<reference evidence="2" key="1">
    <citation type="submission" date="2022-05" db="EMBL/GenBank/DDBJ databases">
        <authorList>
            <person name="Sun X."/>
        </authorList>
    </citation>
    <scope>NUCLEOTIDE SEQUENCE</scope>
    <source>
        <strain evidence="2">Ai-910</strain>
    </source>
</reference>
<evidence type="ECO:0000256" key="1">
    <source>
        <dbReference type="SAM" id="SignalP"/>
    </source>
</evidence>
<dbReference type="KEGG" id="alkq:M9189_08260"/>
<dbReference type="Pfam" id="PF09411">
    <property type="entry name" value="PagL"/>
    <property type="match status" value="1"/>
</dbReference>
<proteinExistence type="predicted"/>
<dbReference type="InterPro" id="IPR018550">
    <property type="entry name" value="Lipid-A_deacylase-rel"/>
</dbReference>
<dbReference type="Proteomes" id="UP001056426">
    <property type="component" value="Chromosome"/>
</dbReference>
<dbReference type="Gene3D" id="2.40.160.20">
    <property type="match status" value="1"/>
</dbReference>
<feature type="chain" id="PRO_5039917146" evidence="1">
    <location>
        <begin position="29"/>
        <end position="379"/>
    </location>
</feature>
<name>A0A9J6ZNK8_9BACT</name>
<dbReference type="EMBL" id="CP098400">
    <property type="protein sequence ID" value="URW78848.1"/>
    <property type="molecule type" value="Genomic_DNA"/>
</dbReference>
<accession>A0A9J6ZNK8</accession>
<keyword evidence="1" id="KW-0732">Signal</keyword>
<gene>
    <name evidence="2" type="ORF">M9189_08260</name>
</gene>
<organism evidence="2 3">
    <name type="scientific">Xiashengella succiniciproducens</name>
    <dbReference type="NCBI Taxonomy" id="2949635"/>
    <lineage>
        <taxon>Bacteria</taxon>
        <taxon>Pseudomonadati</taxon>
        <taxon>Bacteroidota</taxon>
        <taxon>Bacteroidia</taxon>
        <taxon>Marinilabiliales</taxon>
        <taxon>Marinilabiliaceae</taxon>
        <taxon>Xiashengella</taxon>
    </lineage>
</organism>